<evidence type="ECO:0000313" key="2">
    <source>
        <dbReference type="Proteomes" id="UP000324222"/>
    </source>
</evidence>
<evidence type="ECO:0000313" key="1">
    <source>
        <dbReference type="EMBL" id="MPC65447.1"/>
    </source>
</evidence>
<dbReference type="EMBL" id="VSRR010023390">
    <property type="protein sequence ID" value="MPC65447.1"/>
    <property type="molecule type" value="Genomic_DNA"/>
</dbReference>
<gene>
    <name evidence="1" type="ORF">E2C01_059581</name>
</gene>
<organism evidence="1 2">
    <name type="scientific">Portunus trituberculatus</name>
    <name type="common">Swimming crab</name>
    <name type="synonym">Neptunus trituberculatus</name>
    <dbReference type="NCBI Taxonomy" id="210409"/>
    <lineage>
        <taxon>Eukaryota</taxon>
        <taxon>Metazoa</taxon>
        <taxon>Ecdysozoa</taxon>
        <taxon>Arthropoda</taxon>
        <taxon>Crustacea</taxon>
        <taxon>Multicrustacea</taxon>
        <taxon>Malacostraca</taxon>
        <taxon>Eumalacostraca</taxon>
        <taxon>Eucarida</taxon>
        <taxon>Decapoda</taxon>
        <taxon>Pleocyemata</taxon>
        <taxon>Brachyura</taxon>
        <taxon>Eubrachyura</taxon>
        <taxon>Portunoidea</taxon>
        <taxon>Portunidae</taxon>
        <taxon>Portuninae</taxon>
        <taxon>Portunus</taxon>
    </lineage>
</organism>
<keyword evidence="2" id="KW-1185">Reference proteome</keyword>
<dbReference type="AlphaFoldDB" id="A0A5B7H862"/>
<name>A0A5B7H862_PORTR</name>
<protein>
    <submittedName>
        <fullName evidence="1">Uncharacterized protein</fullName>
    </submittedName>
</protein>
<comment type="caution">
    <text evidence="1">The sequence shown here is derived from an EMBL/GenBank/DDBJ whole genome shotgun (WGS) entry which is preliminary data.</text>
</comment>
<reference evidence="1 2" key="1">
    <citation type="submission" date="2019-05" db="EMBL/GenBank/DDBJ databases">
        <title>Another draft genome of Portunus trituberculatus and its Hox gene families provides insights of decapod evolution.</title>
        <authorList>
            <person name="Jeong J.-H."/>
            <person name="Song I."/>
            <person name="Kim S."/>
            <person name="Choi T."/>
            <person name="Kim D."/>
            <person name="Ryu S."/>
            <person name="Kim W."/>
        </authorList>
    </citation>
    <scope>NUCLEOTIDE SEQUENCE [LARGE SCALE GENOMIC DNA]</scope>
    <source>
        <tissue evidence="1">Muscle</tissue>
    </source>
</reference>
<dbReference type="Proteomes" id="UP000324222">
    <property type="component" value="Unassembled WGS sequence"/>
</dbReference>
<proteinExistence type="predicted"/>
<accession>A0A5B7H862</accession>
<sequence length="70" mass="8088">MVTCERISNCLEILGDIAALPRWFRYVKCVEAVWRGAARRGTDQETRQRGRGAEGCWEVMFESRLKVGRI</sequence>